<feature type="compositionally biased region" description="Acidic residues" evidence="1">
    <location>
        <begin position="1"/>
        <end position="12"/>
    </location>
</feature>
<proteinExistence type="predicted"/>
<sequence>MDEEEGGDEDPDAPPAPDAPLRLTSASSTSASHRWPQPPPTSAGSRGSGIGRAGGNEGGKGLTHNNRPAERARQGAGGERHSGTPAAGRPAQRPREQAAAPAPALPGCGGGRRFIVRGALPLAAPPGRRRGGRRQGPRQRGSFDSSSCCVCRGQSPAGPRSLPGRAGSRKFTWGKEDGGEARGLRLARDPGAAAAAALVCNPRQCDT</sequence>
<organism evidence="2 3">
    <name type="scientific">Platysternon megacephalum</name>
    <name type="common">big-headed turtle</name>
    <dbReference type="NCBI Taxonomy" id="55544"/>
    <lineage>
        <taxon>Eukaryota</taxon>
        <taxon>Metazoa</taxon>
        <taxon>Chordata</taxon>
        <taxon>Craniata</taxon>
        <taxon>Vertebrata</taxon>
        <taxon>Euteleostomi</taxon>
        <taxon>Archelosauria</taxon>
        <taxon>Testudinata</taxon>
        <taxon>Testudines</taxon>
        <taxon>Cryptodira</taxon>
        <taxon>Durocryptodira</taxon>
        <taxon>Testudinoidea</taxon>
        <taxon>Platysternidae</taxon>
        <taxon>Platysternon</taxon>
    </lineage>
</organism>
<reference evidence="2 3" key="1">
    <citation type="submission" date="2019-04" db="EMBL/GenBank/DDBJ databases">
        <title>Draft genome of the big-headed turtle Platysternon megacephalum.</title>
        <authorList>
            <person name="Gong S."/>
        </authorList>
    </citation>
    <scope>NUCLEOTIDE SEQUENCE [LARGE SCALE GENOMIC DNA]</scope>
    <source>
        <strain evidence="2">DO16091913</strain>
        <tissue evidence="2">Muscle</tissue>
    </source>
</reference>
<accession>A0A4D9DIM3</accession>
<keyword evidence="3" id="KW-1185">Reference proteome</keyword>
<keyword evidence="2" id="KW-0808">Transferase</keyword>
<gene>
    <name evidence="2" type="ORF">DR999_PMT21950</name>
</gene>
<protein>
    <submittedName>
        <fullName evidence="2">Acetyl-CoA acetyltransferase</fullName>
    </submittedName>
</protein>
<feature type="compositionally biased region" description="Basic residues" evidence="1">
    <location>
        <begin position="127"/>
        <end position="137"/>
    </location>
</feature>
<feature type="region of interest" description="Disordered" evidence="1">
    <location>
        <begin position="1"/>
        <end position="185"/>
    </location>
</feature>
<comment type="caution">
    <text evidence="2">The sequence shown here is derived from an EMBL/GenBank/DDBJ whole genome shotgun (WGS) entry which is preliminary data.</text>
</comment>
<evidence type="ECO:0000313" key="3">
    <source>
        <dbReference type="Proteomes" id="UP000297703"/>
    </source>
</evidence>
<feature type="compositionally biased region" description="Low complexity" evidence="1">
    <location>
        <begin position="117"/>
        <end position="126"/>
    </location>
</feature>
<dbReference type="EMBL" id="QXTE01000720">
    <property type="protein sequence ID" value="TFJ96271.1"/>
    <property type="molecule type" value="Genomic_DNA"/>
</dbReference>
<reference evidence="2 3" key="2">
    <citation type="submission" date="2019-04" db="EMBL/GenBank/DDBJ databases">
        <title>The genome sequence of big-headed turtle.</title>
        <authorList>
            <person name="Gong S."/>
        </authorList>
    </citation>
    <scope>NUCLEOTIDE SEQUENCE [LARGE SCALE GENOMIC DNA]</scope>
    <source>
        <strain evidence="2">DO16091913</strain>
        <tissue evidence="2">Muscle</tissue>
    </source>
</reference>
<feature type="compositionally biased region" description="Basic and acidic residues" evidence="1">
    <location>
        <begin position="173"/>
        <end position="185"/>
    </location>
</feature>
<evidence type="ECO:0000256" key="1">
    <source>
        <dbReference type="SAM" id="MobiDB-lite"/>
    </source>
</evidence>
<name>A0A4D9DIM3_9SAUR</name>
<dbReference type="Proteomes" id="UP000297703">
    <property type="component" value="Unassembled WGS sequence"/>
</dbReference>
<feature type="compositionally biased region" description="Gly residues" evidence="1">
    <location>
        <begin position="46"/>
        <end position="61"/>
    </location>
</feature>
<dbReference type="GO" id="GO:0016740">
    <property type="term" value="F:transferase activity"/>
    <property type="evidence" value="ECO:0007669"/>
    <property type="project" value="UniProtKB-KW"/>
</dbReference>
<feature type="compositionally biased region" description="Basic and acidic residues" evidence="1">
    <location>
        <begin position="67"/>
        <end position="82"/>
    </location>
</feature>
<feature type="compositionally biased region" description="Low complexity" evidence="1">
    <location>
        <begin position="85"/>
        <end position="106"/>
    </location>
</feature>
<dbReference type="AlphaFoldDB" id="A0A4D9DIM3"/>
<evidence type="ECO:0000313" key="2">
    <source>
        <dbReference type="EMBL" id="TFJ96271.1"/>
    </source>
</evidence>